<comment type="caution">
    <text evidence="2">The sequence shown here is derived from an EMBL/GenBank/DDBJ whole genome shotgun (WGS) entry which is preliminary data.</text>
</comment>
<dbReference type="Proteomes" id="UP000483286">
    <property type="component" value="Unassembled WGS sequence"/>
</dbReference>
<reference evidence="2 3" key="1">
    <citation type="submission" date="2019-12" db="EMBL/GenBank/DDBJ databases">
        <title>Deinococcus sp. HMF7620 Genome sequencing and assembly.</title>
        <authorList>
            <person name="Kang H."/>
            <person name="Kim H."/>
            <person name="Joh K."/>
        </authorList>
    </citation>
    <scope>NUCLEOTIDE SEQUENCE [LARGE SCALE GENOMIC DNA]</scope>
    <source>
        <strain evidence="2 3">HMF7620</strain>
    </source>
</reference>
<proteinExistence type="predicted"/>
<keyword evidence="3" id="KW-1185">Reference proteome</keyword>
<dbReference type="AlphaFoldDB" id="A0A7C9HRG9"/>
<protein>
    <submittedName>
        <fullName evidence="2">Uncharacterized protein</fullName>
    </submittedName>
</protein>
<dbReference type="EMBL" id="WQLB01000009">
    <property type="protein sequence ID" value="MVN86833.1"/>
    <property type="molecule type" value="Genomic_DNA"/>
</dbReference>
<sequence>MLAPVVAGRWAGASRQPLVDTQGGLEGLQSWPVQRAALAGLRRKRGRHGGEVGHGDGIGLETGQSVLKHSRQLLDKDGGKLVGMGPAKSLSALPFLPDLNAPELLEQPGRVHLTPELGI</sequence>
<gene>
    <name evidence="2" type="ORF">GO986_08660</name>
</gene>
<feature type="region of interest" description="Disordered" evidence="1">
    <location>
        <begin position="42"/>
        <end position="61"/>
    </location>
</feature>
<name>A0A7C9HRG9_9DEIO</name>
<evidence type="ECO:0000313" key="3">
    <source>
        <dbReference type="Proteomes" id="UP000483286"/>
    </source>
</evidence>
<evidence type="ECO:0000256" key="1">
    <source>
        <dbReference type="SAM" id="MobiDB-lite"/>
    </source>
</evidence>
<evidence type="ECO:0000313" key="2">
    <source>
        <dbReference type="EMBL" id="MVN86833.1"/>
    </source>
</evidence>
<dbReference type="RefSeq" id="WP_157458884.1">
    <property type="nucleotide sequence ID" value="NZ_WQLB01000009.1"/>
</dbReference>
<accession>A0A7C9HRG9</accession>
<organism evidence="2 3">
    <name type="scientific">Deinococcus arboris</name>
    <dbReference type="NCBI Taxonomy" id="2682977"/>
    <lineage>
        <taxon>Bacteria</taxon>
        <taxon>Thermotogati</taxon>
        <taxon>Deinococcota</taxon>
        <taxon>Deinococci</taxon>
        <taxon>Deinococcales</taxon>
        <taxon>Deinococcaceae</taxon>
        <taxon>Deinococcus</taxon>
    </lineage>
</organism>